<evidence type="ECO:0000313" key="6">
    <source>
        <dbReference type="Proteomes" id="UP000282185"/>
    </source>
</evidence>
<dbReference type="SUPFAM" id="SSF103473">
    <property type="entry name" value="MFS general substrate transporter"/>
    <property type="match status" value="1"/>
</dbReference>
<organism evidence="4 6">
    <name type="scientific">Brachybacterium saurashtrense</name>
    <dbReference type="NCBI Taxonomy" id="556288"/>
    <lineage>
        <taxon>Bacteria</taxon>
        <taxon>Bacillati</taxon>
        <taxon>Actinomycetota</taxon>
        <taxon>Actinomycetes</taxon>
        <taxon>Micrococcales</taxon>
        <taxon>Dermabacteraceae</taxon>
        <taxon>Brachybacterium</taxon>
    </lineage>
</organism>
<dbReference type="Proteomes" id="UP000254236">
    <property type="component" value="Chromosome"/>
</dbReference>
<feature type="transmembrane region" description="Helical" evidence="2">
    <location>
        <begin position="437"/>
        <end position="460"/>
    </location>
</feature>
<keyword evidence="2" id="KW-0812">Transmembrane</keyword>
<dbReference type="RefSeq" id="WP_115413408.1">
    <property type="nucleotide sequence ID" value="NZ_CP031356.1"/>
</dbReference>
<feature type="transmembrane region" description="Helical" evidence="2">
    <location>
        <begin position="404"/>
        <end position="422"/>
    </location>
</feature>
<evidence type="ECO:0000256" key="1">
    <source>
        <dbReference type="SAM" id="MobiDB-lite"/>
    </source>
</evidence>
<dbReference type="InterPro" id="IPR036259">
    <property type="entry name" value="MFS_trans_sf"/>
</dbReference>
<feature type="transmembrane region" description="Helical" evidence="2">
    <location>
        <begin position="351"/>
        <end position="375"/>
    </location>
</feature>
<keyword evidence="5" id="KW-1185">Reference proteome</keyword>
<dbReference type="InterPro" id="IPR039672">
    <property type="entry name" value="MFS_2"/>
</dbReference>
<dbReference type="Gene3D" id="1.20.1250.20">
    <property type="entry name" value="MFS general substrate transporter like domains"/>
    <property type="match status" value="2"/>
</dbReference>
<dbReference type="Pfam" id="PF13347">
    <property type="entry name" value="MFS_2"/>
    <property type="match status" value="1"/>
</dbReference>
<dbReference type="AlphaFoldDB" id="A0A345YP08"/>
<dbReference type="NCBIfam" id="TIGR00792">
    <property type="entry name" value="gph"/>
    <property type="match status" value="1"/>
</dbReference>
<reference evidence="3 5" key="1">
    <citation type="submission" date="2018-07" db="EMBL/GenBank/DDBJ databases">
        <title>Brachybacterium saurashtrense DSM 23186 genome sequence.</title>
        <authorList>
            <person name="Guo L."/>
        </authorList>
    </citation>
    <scope>NUCLEOTIDE SEQUENCE [LARGE SCALE GENOMIC DNA]</scope>
    <source>
        <strain evidence="3 5">DSM 23186</strain>
    </source>
</reference>
<dbReference type="GO" id="GO:0008643">
    <property type="term" value="P:carbohydrate transport"/>
    <property type="evidence" value="ECO:0007669"/>
    <property type="project" value="InterPro"/>
</dbReference>
<proteinExistence type="predicted"/>
<feature type="transmembrane region" description="Helical" evidence="2">
    <location>
        <begin position="262"/>
        <end position="283"/>
    </location>
</feature>
<feature type="transmembrane region" description="Helical" evidence="2">
    <location>
        <begin position="104"/>
        <end position="121"/>
    </location>
</feature>
<dbReference type="OrthoDB" id="181905at2"/>
<accession>A0A345YP08</accession>
<evidence type="ECO:0000256" key="2">
    <source>
        <dbReference type="SAM" id="Phobius"/>
    </source>
</evidence>
<feature type="transmembrane region" description="Helical" evidence="2">
    <location>
        <begin position="133"/>
        <end position="153"/>
    </location>
</feature>
<feature type="transmembrane region" description="Helical" evidence="2">
    <location>
        <begin position="174"/>
        <end position="199"/>
    </location>
</feature>
<dbReference type="InterPro" id="IPR001927">
    <property type="entry name" value="Na/Gal_symport"/>
</dbReference>
<dbReference type="PANTHER" id="PTHR11328">
    <property type="entry name" value="MAJOR FACILITATOR SUPERFAMILY DOMAIN-CONTAINING PROTEIN"/>
    <property type="match status" value="1"/>
</dbReference>
<dbReference type="GO" id="GO:0005886">
    <property type="term" value="C:plasma membrane"/>
    <property type="evidence" value="ECO:0007669"/>
    <property type="project" value="TreeGrafter"/>
</dbReference>
<dbReference type="Proteomes" id="UP000282185">
    <property type="component" value="Unassembled WGS sequence"/>
</dbReference>
<evidence type="ECO:0000313" key="4">
    <source>
        <dbReference type="EMBL" id="RRR24677.1"/>
    </source>
</evidence>
<feature type="transmembrane region" description="Helical" evidence="2">
    <location>
        <begin position="46"/>
        <end position="66"/>
    </location>
</feature>
<evidence type="ECO:0000313" key="3">
    <source>
        <dbReference type="EMBL" id="AXK45660.1"/>
    </source>
</evidence>
<dbReference type="PANTHER" id="PTHR11328:SF24">
    <property type="entry name" value="MAJOR FACILITATOR SUPERFAMILY (MFS) PROFILE DOMAIN-CONTAINING PROTEIN"/>
    <property type="match status" value="1"/>
</dbReference>
<dbReference type="GO" id="GO:0015293">
    <property type="term" value="F:symporter activity"/>
    <property type="evidence" value="ECO:0007669"/>
    <property type="project" value="InterPro"/>
</dbReference>
<feature type="region of interest" description="Disordered" evidence="1">
    <location>
        <begin position="1"/>
        <end position="21"/>
    </location>
</feature>
<feature type="transmembrane region" description="Helical" evidence="2">
    <location>
        <begin position="295"/>
        <end position="315"/>
    </location>
</feature>
<dbReference type="KEGG" id="bsau:DWV08_08580"/>
<dbReference type="EMBL" id="CP031356">
    <property type="protein sequence ID" value="AXK45660.1"/>
    <property type="molecule type" value="Genomic_DNA"/>
</dbReference>
<name>A0A345YP08_9MICO</name>
<dbReference type="CDD" id="cd17332">
    <property type="entry name" value="MFS_MelB_like"/>
    <property type="match status" value="1"/>
</dbReference>
<protein>
    <submittedName>
        <fullName evidence="4">MFS transporter</fullName>
    </submittedName>
</protein>
<keyword evidence="2" id="KW-0472">Membrane</keyword>
<gene>
    <name evidence="3" type="ORF">DWV08_08580</name>
    <name evidence="4" type="ORF">DXU92_00325</name>
</gene>
<evidence type="ECO:0000313" key="5">
    <source>
        <dbReference type="Proteomes" id="UP000254236"/>
    </source>
</evidence>
<keyword evidence="2" id="KW-1133">Transmembrane helix</keyword>
<reference evidence="4 6" key="2">
    <citation type="submission" date="2018-08" db="EMBL/GenBank/DDBJ databases">
        <title>Brachybacterium saurashtrense DSM 23186.</title>
        <authorList>
            <person name="Li Y."/>
        </authorList>
    </citation>
    <scope>NUCLEOTIDE SEQUENCE [LARGE SCALE GENOMIC DNA]</scope>
    <source>
        <strain evidence="4 6">DSM 23186</strain>
    </source>
</reference>
<sequence length="488" mass="53020">MTSTHTPHPATEPPSPQTPVQVATRPFGWRDKIGYMFGDWGNDFTFLLQSTFFLIFYTNVMGINAAHVGTLLFAARLLDAFTDVGAGRLIDTLRPGRSGRFKPWLLRIMIPVTGAAFLMFSPFVADGAYGTRLAWMIVTYLLWGSVFYTLINIPYGSMASVISNDPGHRASLSVFRSLGATLANIAISVILPLIVFVQVSGQSTMDGTRMMWAALGCAVLGVLCYLLCFVNVEERITTPPKERADRQSLWAALGTMLTNRGLTGLIVTALFMLVAFMMLGGMMPYMLNEYFNDGQLLSIVNFVGLAPTLLLVPVAAKLAKTFGKREVGIVGLVLAVASGVVLFVLRTDSPYVFMVGYALLMLGVSALNILIWAFITDVIDLQEIRTGERNDATVYGMYSWSRKLGQAIAGGLTGWALGWIGYESGGVVQTQSVLDGIYTLGTLVPALLLAASLLALLFWYPLSKKRVDENVAVLAERHASAASTTEQS</sequence>
<dbReference type="GO" id="GO:0006814">
    <property type="term" value="P:sodium ion transport"/>
    <property type="evidence" value="ECO:0007669"/>
    <property type="project" value="InterPro"/>
</dbReference>
<feature type="transmembrane region" description="Helical" evidence="2">
    <location>
        <begin position="327"/>
        <end position="345"/>
    </location>
</feature>
<feature type="transmembrane region" description="Helical" evidence="2">
    <location>
        <begin position="211"/>
        <end position="232"/>
    </location>
</feature>
<dbReference type="EMBL" id="QSWH01000001">
    <property type="protein sequence ID" value="RRR24677.1"/>
    <property type="molecule type" value="Genomic_DNA"/>
</dbReference>